<feature type="compositionally biased region" description="Low complexity" evidence="2">
    <location>
        <begin position="326"/>
        <end position="335"/>
    </location>
</feature>
<feature type="signal peptide" evidence="3">
    <location>
        <begin position="1"/>
        <end position="28"/>
    </location>
</feature>
<feature type="compositionally biased region" description="Low complexity" evidence="2">
    <location>
        <begin position="304"/>
        <end position="319"/>
    </location>
</feature>
<feature type="region of interest" description="Disordered" evidence="2">
    <location>
        <begin position="304"/>
        <end position="377"/>
    </location>
</feature>
<keyword evidence="5" id="KW-1185">Reference proteome</keyword>
<evidence type="ECO:0000313" key="4">
    <source>
        <dbReference type="EMBL" id="CAE7557074.1"/>
    </source>
</evidence>
<dbReference type="EMBL" id="CAJNIZ010035014">
    <property type="protein sequence ID" value="CAE7557074.1"/>
    <property type="molecule type" value="Genomic_DNA"/>
</dbReference>
<evidence type="ECO:0000256" key="3">
    <source>
        <dbReference type="SAM" id="SignalP"/>
    </source>
</evidence>
<comment type="caution">
    <text evidence="4">The sequence shown here is derived from an EMBL/GenBank/DDBJ whole genome shotgun (WGS) entry which is preliminary data.</text>
</comment>
<feature type="compositionally biased region" description="Basic and acidic residues" evidence="2">
    <location>
        <begin position="336"/>
        <end position="360"/>
    </location>
</feature>
<feature type="chain" id="PRO_5032495583" evidence="3">
    <location>
        <begin position="29"/>
        <end position="1293"/>
    </location>
</feature>
<dbReference type="Proteomes" id="UP000649617">
    <property type="component" value="Unassembled WGS sequence"/>
</dbReference>
<organism evidence="4 5">
    <name type="scientific">Symbiodinium pilosum</name>
    <name type="common">Dinoflagellate</name>
    <dbReference type="NCBI Taxonomy" id="2952"/>
    <lineage>
        <taxon>Eukaryota</taxon>
        <taxon>Sar</taxon>
        <taxon>Alveolata</taxon>
        <taxon>Dinophyceae</taxon>
        <taxon>Suessiales</taxon>
        <taxon>Symbiodiniaceae</taxon>
        <taxon>Symbiodinium</taxon>
    </lineage>
</organism>
<protein>
    <submittedName>
        <fullName evidence="4">Uncharacterized protein</fullName>
    </submittedName>
</protein>
<name>A0A812U4Q1_SYMPI</name>
<evidence type="ECO:0000313" key="5">
    <source>
        <dbReference type="Proteomes" id="UP000649617"/>
    </source>
</evidence>
<accession>A0A812U4Q1</accession>
<reference evidence="4" key="1">
    <citation type="submission" date="2021-02" db="EMBL/GenBank/DDBJ databases">
        <authorList>
            <person name="Dougan E. K."/>
            <person name="Rhodes N."/>
            <person name="Thang M."/>
            <person name="Chan C."/>
        </authorList>
    </citation>
    <scope>NUCLEOTIDE SEQUENCE</scope>
</reference>
<proteinExistence type="predicted"/>
<sequence length="1293" mass="144860">MANRHTATVMNLMKLGMFILAILCLVFNEKFNVDQASSGIGTSWCRRGIYIVAGHVVLFVGEHIKSHYNAFLVSAASLPCEALKVYVCHFWMMHYNHHCPKPSVVWSSNAHVLSFNKGTLTAAFKKKQQDKHGYVATVKKTINKSTGKPQYSGTAALKGTTYTREFGEQMAKLLPTFNSTPCMLHNAAWQDEVCLRNLPAKSGFFNEMTLRRDVHSAATLVAGLTALMDCSFSDDDLKILEQELQSALSKAKTLEYDVKTEQASDSEAERSAKDLAQKLARMEELIKEQQNTIQLLQGQRYEASAPASPLSAPSATPARGSKRSRSASPASAHSPGDAHDEDRYPKILDPRNLSKNEKAKIGRICKPKNGSGKLEVPENISEMWDDAGKGRQKIFSMWAKSGGVKAVFLETVTIHSRSTRAKKLEVKGGFYSKEDMKKELGYSEQRINKIVKWAESKGLVRTCEYDDETLEYWVNTRTEGTITREELESLCRTKEYFGEGGDELEHNALVDLGSMEFDANDAFIHRNEKAVEGDHVKSVTRVKVTDYLRAILKGKNSLSSFLDRMNIRKMEAMLKDFETVYEELSEAKAEGTGFQLKMSPRHPNIRHCGGTQLCVFKIGLTSNPLQRMEGYLQQNFKVFAVIHKVTTADLLGMLEMLEAALIAEFHDGQRCCRNKQLGGESMRDNSFKPRFPPPYFAYVAAACAAQKVPAKELVRDAKAASRKDPCRVLRCIAEIPMSNADAPLYKVLRDAGLLFGMQISTARVSNNLFYPYLDPREFLERLSTKGCFHKVVGLPVGLIEEGLGQYWNNFRRLFPNHVICQQYIPLTRLIPYYLHGDGGRGFKKDAIEIISMFPCLGSGTKRNPIALGEHKRTEEGHVRMGLNMRGNSGSTRFLFSVLGSSISKTDPASFDALMDLWGRKLQSLFLDGFSVDGTTFHVAVIAFTGDSPFVKKVGKFTRSFNNVRKTHSSNRNQVGCCWLCQAGKENPAESIPFEHLGFSEPAWIATQGVQNVPLPWSGSGGPLLQWMMAGDDAPAFFRPDLFHIFHAGVGKDFVGSALVHAMKTLFGLGSIKKDLAELNLHLQAFLQISGNYLHLGRNLTEDHLGYTGTRDYPEGHWSKNMDTATLMKFVAWLLQLETHEQFVRNDDLLPHILLAGLELGCAMKRLLESEYFMASSDCVYIIRAGHAFLMGYQNLANNSYRKKLCLFKFRPKIHYLNHIFLTIKEQWEATGTAINPCAEATFMSEDFVGFTARISRRVSAKAVALKTLQRYDAWVQSLLNREELSLLDLSCLD</sequence>
<evidence type="ECO:0000256" key="1">
    <source>
        <dbReference type="SAM" id="Coils"/>
    </source>
</evidence>
<feature type="coiled-coil region" evidence="1">
    <location>
        <begin position="237"/>
        <end position="299"/>
    </location>
</feature>
<keyword evidence="1" id="KW-0175">Coiled coil</keyword>
<evidence type="ECO:0000256" key="2">
    <source>
        <dbReference type="SAM" id="MobiDB-lite"/>
    </source>
</evidence>
<gene>
    <name evidence="4" type="ORF">SPIL2461_LOCUS14854</name>
</gene>
<keyword evidence="3" id="KW-0732">Signal</keyword>